<gene>
    <name evidence="1" type="ORF">AM571_CH03376</name>
</gene>
<dbReference type="Proteomes" id="UP000185109">
    <property type="component" value="Chromosome"/>
</dbReference>
<evidence type="ECO:0000313" key="2">
    <source>
        <dbReference type="Proteomes" id="UP000185109"/>
    </source>
</evidence>
<reference evidence="1 2" key="1">
    <citation type="submission" date="2016-09" db="EMBL/GenBank/DDBJ databases">
        <title>The complete genome sequences of Rhizobium gallicum, symbiovars gallicum and phaseoli, symbionts associated to common bean (Phaseolus vulgaris).</title>
        <authorList>
            <person name="Bustos P."/>
            <person name="Santamaria R.I."/>
            <person name="Perez-Carrascal O.M."/>
            <person name="Juarez S."/>
            <person name="Lozano L."/>
            <person name="Martinez-Flores I."/>
            <person name="Martinez-Romero E."/>
            <person name="Cevallos M."/>
            <person name="Romero D."/>
            <person name="Davila G."/>
            <person name="Gonzalez V."/>
        </authorList>
    </citation>
    <scope>NUCLEOTIDE SEQUENCE [LARGE SCALE GENOMIC DNA]</scope>
    <source>
        <strain evidence="1 2">8C-3</strain>
    </source>
</reference>
<proteinExistence type="predicted"/>
<evidence type="ECO:0000313" key="1">
    <source>
        <dbReference type="EMBL" id="APO76169.1"/>
    </source>
</evidence>
<dbReference type="EMBL" id="CP017241">
    <property type="protein sequence ID" value="APO76169.1"/>
    <property type="molecule type" value="Genomic_DNA"/>
</dbReference>
<accession>A0A1L5P7J0</accession>
<name>A0A1L5P7J0_RHIET</name>
<organism evidence="1 2">
    <name type="scientific">Rhizobium etli 8C-3</name>
    <dbReference type="NCBI Taxonomy" id="538025"/>
    <lineage>
        <taxon>Bacteria</taxon>
        <taxon>Pseudomonadati</taxon>
        <taxon>Pseudomonadota</taxon>
        <taxon>Alphaproteobacteria</taxon>
        <taxon>Hyphomicrobiales</taxon>
        <taxon>Rhizobiaceae</taxon>
        <taxon>Rhizobium/Agrobacterium group</taxon>
        <taxon>Rhizobium</taxon>
    </lineage>
</organism>
<dbReference type="AlphaFoldDB" id="A0A1L5P7J0"/>
<sequence length="88" mass="10250">MTISTLVDTDIFIDNWGPDTVERQWSLKQCVIDGDVVTKAVIWSKLAASAHADWRRHRLLKRDAARYRSYYPFLDLITPETHRSRTSS</sequence>
<dbReference type="RefSeq" id="WP_074062397.1">
    <property type="nucleotide sequence ID" value="NZ_CP017241.1"/>
</dbReference>
<protein>
    <submittedName>
        <fullName evidence="1">Toxin-antitoxin system PIN domain-containing protein</fullName>
    </submittedName>
</protein>